<keyword evidence="2 3" id="KW-0186">Copper</keyword>
<feature type="compositionally biased region" description="Acidic residues" evidence="5">
    <location>
        <begin position="35"/>
        <end position="46"/>
    </location>
</feature>
<feature type="domain" description="Thioredoxin" evidence="6">
    <location>
        <begin position="65"/>
        <end position="247"/>
    </location>
</feature>
<name>L9ZFI7_9EURY</name>
<feature type="region of interest" description="Disordered" evidence="5">
    <location>
        <begin position="35"/>
        <end position="68"/>
    </location>
</feature>
<dbReference type="CDD" id="cd02968">
    <property type="entry name" value="SCO"/>
    <property type="match status" value="1"/>
</dbReference>
<feature type="disulfide bond" description="Redox-active" evidence="4">
    <location>
        <begin position="105"/>
        <end position="110"/>
    </location>
</feature>
<comment type="caution">
    <text evidence="7">The sequence shown here is derived from an EMBL/GenBank/DDBJ whole genome shotgun (WGS) entry which is preliminary data.</text>
</comment>
<dbReference type="PATRIC" id="fig|1230458.4.peg.4382"/>
<evidence type="ECO:0000313" key="8">
    <source>
        <dbReference type="Proteomes" id="UP000011648"/>
    </source>
</evidence>
<evidence type="ECO:0000313" key="7">
    <source>
        <dbReference type="EMBL" id="ELY84811.1"/>
    </source>
</evidence>
<dbReference type="RefSeq" id="WP_006827898.1">
    <property type="nucleotide sequence ID" value="NZ_AOIL01000070.1"/>
</dbReference>
<feature type="binding site" evidence="3">
    <location>
        <position position="209"/>
    </location>
    <ligand>
        <name>Cu cation</name>
        <dbReference type="ChEBI" id="CHEBI:23378"/>
    </ligand>
</feature>
<keyword evidence="3" id="KW-0479">Metal-binding</keyword>
<organism evidence="7 8">
    <name type="scientific">Natrialba taiwanensis DSM 12281</name>
    <dbReference type="NCBI Taxonomy" id="1230458"/>
    <lineage>
        <taxon>Archaea</taxon>
        <taxon>Methanobacteriati</taxon>
        <taxon>Methanobacteriota</taxon>
        <taxon>Stenosarchaea group</taxon>
        <taxon>Halobacteria</taxon>
        <taxon>Halobacteriales</taxon>
        <taxon>Natrialbaceae</taxon>
        <taxon>Natrialba</taxon>
    </lineage>
</organism>
<keyword evidence="8" id="KW-1185">Reference proteome</keyword>
<dbReference type="STRING" id="1230458.C484_21728"/>
<comment type="similarity">
    <text evidence="1">Belongs to the SCO1/2 family.</text>
</comment>
<dbReference type="EMBL" id="AOIL01000070">
    <property type="protein sequence ID" value="ELY84811.1"/>
    <property type="molecule type" value="Genomic_DNA"/>
</dbReference>
<feature type="binding site" evidence="3">
    <location>
        <position position="105"/>
    </location>
    <ligand>
        <name>Cu cation</name>
        <dbReference type="ChEBI" id="CHEBI:23378"/>
    </ligand>
</feature>
<dbReference type="PANTHER" id="PTHR12151:SF25">
    <property type="entry name" value="LINALOOL DEHYDRATASE_ISOMERASE DOMAIN-CONTAINING PROTEIN"/>
    <property type="match status" value="1"/>
</dbReference>
<dbReference type="PANTHER" id="PTHR12151">
    <property type="entry name" value="ELECTRON TRANSPORT PROTIN SCO1/SENC FAMILY MEMBER"/>
    <property type="match status" value="1"/>
</dbReference>
<dbReference type="Pfam" id="PF02630">
    <property type="entry name" value="SCO1-SenC"/>
    <property type="match status" value="1"/>
</dbReference>
<keyword evidence="4" id="KW-1015">Disulfide bond</keyword>
<dbReference type="InterPro" id="IPR013766">
    <property type="entry name" value="Thioredoxin_domain"/>
</dbReference>
<evidence type="ECO:0000256" key="1">
    <source>
        <dbReference type="ARBA" id="ARBA00010996"/>
    </source>
</evidence>
<dbReference type="Gene3D" id="3.40.30.10">
    <property type="entry name" value="Glutaredoxin"/>
    <property type="match status" value="1"/>
</dbReference>
<evidence type="ECO:0000256" key="5">
    <source>
        <dbReference type="SAM" id="MobiDB-lite"/>
    </source>
</evidence>
<dbReference type="PROSITE" id="PS51352">
    <property type="entry name" value="THIOREDOXIN_2"/>
    <property type="match status" value="1"/>
</dbReference>
<evidence type="ECO:0000256" key="2">
    <source>
        <dbReference type="ARBA" id="ARBA00023008"/>
    </source>
</evidence>
<dbReference type="Proteomes" id="UP000011648">
    <property type="component" value="Unassembled WGS sequence"/>
</dbReference>
<dbReference type="GO" id="GO:0046872">
    <property type="term" value="F:metal ion binding"/>
    <property type="evidence" value="ECO:0007669"/>
    <property type="project" value="UniProtKB-KW"/>
</dbReference>
<dbReference type="SUPFAM" id="SSF52833">
    <property type="entry name" value="Thioredoxin-like"/>
    <property type="match status" value="1"/>
</dbReference>
<protein>
    <submittedName>
        <fullName evidence="7">Electron transporter SCO1/SenC</fullName>
    </submittedName>
</protein>
<dbReference type="InterPro" id="IPR036249">
    <property type="entry name" value="Thioredoxin-like_sf"/>
</dbReference>
<sequence length="251" mass="27327">MERRTYLGSFGAVGAAGLTGLAGCLGEVGIGDNADNDNGDNADNDDGTILGSPDRPGDPEAISHPTHGQEFPDFSLPDPLNGETIDTADFAGEKSFLLTFFFTSCPDGKCPALLLRLRRAQADAKENGYTDDLNLLAMTFDPERDTADTLESYAHEQGVDLEAGNWHFLRPESYESGKELLHDQIGMRIEKVPEEETEHENHDGYSFTHLNLILLVNQDGIVERSYPQALNPELGGSVEQIVEDTSTVAQQ</sequence>
<dbReference type="InterPro" id="IPR003782">
    <property type="entry name" value="SCO1/SenC"/>
</dbReference>
<proteinExistence type="inferred from homology"/>
<feature type="binding site" evidence="3">
    <location>
        <position position="110"/>
    </location>
    <ligand>
        <name>Cu cation</name>
        <dbReference type="ChEBI" id="CHEBI:23378"/>
    </ligand>
</feature>
<evidence type="ECO:0000256" key="3">
    <source>
        <dbReference type="PIRSR" id="PIRSR603782-1"/>
    </source>
</evidence>
<reference evidence="7 8" key="1">
    <citation type="journal article" date="2014" name="PLoS Genet.">
        <title>Phylogenetically driven sequencing of extremely halophilic archaea reveals strategies for static and dynamic osmo-response.</title>
        <authorList>
            <person name="Becker E.A."/>
            <person name="Seitzer P.M."/>
            <person name="Tritt A."/>
            <person name="Larsen D."/>
            <person name="Krusor M."/>
            <person name="Yao A.I."/>
            <person name="Wu D."/>
            <person name="Madern D."/>
            <person name="Eisen J.A."/>
            <person name="Darling A.E."/>
            <person name="Facciotti M.T."/>
        </authorList>
    </citation>
    <scope>NUCLEOTIDE SEQUENCE [LARGE SCALE GENOMIC DNA]</scope>
    <source>
        <strain evidence="7 8">DSM 12281</strain>
    </source>
</reference>
<dbReference type="AlphaFoldDB" id="L9ZFI7"/>
<dbReference type="OrthoDB" id="27579at2157"/>
<evidence type="ECO:0000256" key="4">
    <source>
        <dbReference type="PIRSR" id="PIRSR603782-2"/>
    </source>
</evidence>
<accession>L9ZFI7</accession>
<evidence type="ECO:0000259" key="6">
    <source>
        <dbReference type="PROSITE" id="PS51352"/>
    </source>
</evidence>
<dbReference type="PROSITE" id="PS51257">
    <property type="entry name" value="PROKAR_LIPOPROTEIN"/>
    <property type="match status" value="1"/>
</dbReference>
<gene>
    <name evidence="7" type="ORF">C484_21728</name>
</gene>